<accession>A0ABS4TGA4</accession>
<feature type="transmembrane region" description="Helical" evidence="7">
    <location>
        <begin position="675"/>
        <end position="693"/>
    </location>
</feature>
<dbReference type="InterPro" id="IPR004869">
    <property type="entry name" value="MMPL_dom"/>
</dbReference>
<feature type="transmembrane region" description="Helical" evidence="7">
    <location>
        <begin position="255"/>
        <end position="276"/>
    </location>
</feature>
<comment type="subcellular location">
    <subcellularLocation>
        <location evidence="1">Cell membrane</location>
        <topology evidence="1">Multi-pass membrane protein</topology>
    </subcellularLocation>
</comment>
<gene>
    <name evidence="9" type="ORF">JOF56_003825</name>
</gene>
<dbReference type="EMBL" id="JAGINW010000001">
    <property type="protein sequence ID" value="MBP2323440.1"/>
    <property type="molecule type" value="Genomic_DNA"/>
</dbReference>
<feature type="transmembrane region" description="Helical" evidence="7">
    <location>
        <begin position="563"/>
        <end position="584"/>
    </location>
</feature>
<feature type="transmembrane region" description="Helical" evidence="7">
    <location>
        <begin position="212"/>
        <end position="243"/>
    </location>
</feature>
<dbReference type="PANTHER" id="PTHR33406">
    <property type="entry name" value="MEMBRANE PROTEIN MJ1562-RELATED"/>
    <property type="match status" value="1"/>
</dbReference>
<evidence type="ECO:0000256" key="2">
    <source>
        <dbReference type="ARBA" id="ARBA00010157"/>
    </source>
</evidence>
<evidence type="ECO:0000256" key="4">
    <source>
        <dbReference type="ARBA" id="ARBA00022692"/>
    </source>
</evidence>
<protein>
    <submittedName>
        <fullName evidence="9">RND superfamily putative drug exporter</fullName>
    </submittedName>
</protein>
<keyword evidence="5 7" id="KW-1133">Transmembrane helix</keyword>
<keyword evidence="6 7" id="KW-0472">Membrane</keyword>
<feature type="transmembrane region" description="Helical" evidence="7">
    <location>
        <begin position="615"/>
        <end position="639"/>
    </location>
</feature>
<evidence type="ECO:0000313" key="9">
    <source>
        <dbReference type="EMBL" id="MBP2323440.1"/>
    </source>
</evidence>
<keyword evidence="10" id="KW-1185">Reference proteome</keyword>
<dbReference type="Pfam" id="PF03176">
    <property type="entry name" value="MMPL"/>
    <property type="match status" value="2"/>
</dbReference>
<evidence type="ECO:0000256" key="7">
    <source>
        <dbReference type="SAM" id="Phobius"/>
    </source>
</evidence>
<dbReference type="PROSITE" id="PS50156">
    <property type="entry name" value="SSD"/>
    <property type="match status" value="1"/>
</dbReference>
<evidence type="ECO:0000259" key="8">
    <source>
        <dbReference type="PROSITE" id="PS50156"/>
    </source>
</evidence>
<feature type="transmembrane region" description="Helical" evidence="7">
    <location>
        <begin position="374"/>
        <end position="390"/>
    </location>
</feature>
<feature type="domain" description="SSD" evidence="8">
    <location>
        <begin position="595"/>
        <end position="726"/>
    </location>
</feature>
<feature type="transmembrane region" description="Helical" evidence="7">
    <location>
        <begin position="304"/>
        <end position="325"/>
    </location>
</feature>
<sequence>MVDGTEKTADLRPAATKAGLAAAPPVNRLLRLTLAWPKTILLMTLLLAAGMGVFGAGALSELKTGGYDAPGAESVRGQEILAERFPHANPNLVVLVANPGGSVADPDVTEIGREVTHRLAVTPDVTVGSSYWDTPIAELRSDGGEAGLILARVGGGEDEVADVTKRLHDELAGWRGPVRVQFGGLAQVENDVNTQAAADLVKAESVAIPLTLVLLLFVFGTVVAAGVPLLIGLMAIAGTLGVLRAMASVVDVSVFSVNLAAALGLGLAVDYSLLFVSRYREERRRHPDATFALAATMRTAGRTIVFSALTVAVALCSLLVFQQYFLRSFAYAGVGVVGVTVVGATIVLPALLAIVGDRIDSFALPGRRIRRDRAAGFWGGVAGLVLRRPVLTATPVVALLLVLAAPFLHVQFGIADERVLPRSAESREVTDRVRDDFGSTGNGSLAVVGEQWGDTLDAKQAVAEYGQRVSLVPGVTRVDSAAGSFAHGVLMQPPMPGGEQQFRSGEVIWLSVLSGVEPYSSEGAQLARDVRAVPVPKDRRVFVTGQGAQLADVTKSIADRLPYALALIALSTFVLLFMMTGSLLLPLNALVLNLLGLGAVFGAMVWVFQDGHLSGLLGFTPAPLAVVIPVLLFCAIFGISTDYQVFVLARIKEQHDAGADLNGAVVHGLSRSGPVITAAAAILCVSFLAMLASRVSLIQLLGLGASLAVLLDAFLIRPVLVTALMRLSGRWSWWAPRPLRALHNRFALRE</sequence>
<dbReference type="SUPFAM" id="SSF82866">
    <property type="entry name" value="Multidrug efflux transporter AcrB transmembrane domain"/>
    <property type="match status" value="2"/>
</dbReference>
<dbReference type="InterPro" id="IPR000731">
    <property type="entry name" value="SSD"/>
</dbReference>
<evidence type="ECO:0000256" key="3">
    <source>
        <dbReference type="ARBA" id="ARBA00022475"/>
    </source>
</evidence>
<dbReference type="InterPro" id="IPR050545">
    <property type="entry name" value="Mycobact_MmpL"/>
</dbReference>
<feature type="transmembrane region" description="Helical" evidence="7">
    <location>
        <begin position="331"/>
        <end position="354"/>
    </location>
</feature>
<dbReference type="RefSeq" id="WP_209639839.1">
    <property type="nucleotide sequence ID" value="NZ_JAGINW010000001.1"/>
</dbReference>
<feature type="transmembrane region" description="Helical" evidence="7">
    <location>
        <begin position="590"/>
        <end position="608"/>
    </location>
</feature>
<comment type="caution">
    <text evidence="9">The sequence shown here is derived from an EMBL/GenBank/DDBJ whole genome shotgun (WGS) entry which is preliminary data.</text>
</comment>
<evidence type="ECO:0000256" key="1">
    <source>
        <dbReference type="ARBA" id="ARBA00004651"/>
    </source>
</evidence>
<name>A0ABS4TGA4_9PSEU</name>
<evidence type="ECO:0000256" key="6">
    <source>
        <dbReference type="ARBA" id="ARBA00023136"/>
    </source>
</evidence>
<comment type="similarity">
    <text evidence="2">Belongs to the resistance-nodulation-cell division (RND) (TC 2.A.6) family. MmpL subfamily.</text>
</comment>
<feature type="transmembrane region" description="Helical" evidence="7">
    <location>
        <begin position="396"/>
        <end position="415"/>
    </location>
</feature>
<evidence type="ECO:0000256" key="5">
    <source>
        <dbReference type="ARBA" id="ARBA00022989"/>
    </source>
</evidence>
<keyword evidence="4 7" id="KW-0812">Transmembrane</keyword>
<feature type="transmembrane region" description="Helical" evidence="7">
    <location>
        <begin position="700"/>
        <end position="725"/>
    </location>
</feature>
<dbReference type="PANTHER" id="PTHR33406:SF11">
    <property type="entry name" value="MEMBRANE PROTEIN SCO6666-RELATED"/>
    <property type="match status" value="1"/>
</dbReference>
<organism evidence="9 10">
    <name type="scientific">Kibdelosporangium banguiense</name>
    <dbReference type="NCBI Taxonomy" id="1365924"/>
    <lineage>
        <taxon>Bacteria</taxon>
        <taxon>Bacillati</taxon>
        <taxon>Actinomycetota</taxon>
        <taxon>Actinomycetes</taxon>
        <taxon>Pseudonocardiales</taxon>
        <taxon>Pseudonocardiaceae</taxon>
        <taxon>Kibdelosporangium</taxon>
    </lineage>
</organism>
<proteinExistence type="inferred from homology"/>
<keyword evidence="3" id="KW-1003">Cell membrane</keyword>
<dbReference type="Proteomes" id="UP001519332">
    <property type="component" value="Unassembled WGS sequence"/>
</dbReference>
<feature type="transmembrane region" description="Helical" evidence="7">
    <location>
        <begin position="40"/>
        <end position="59"/>
    </location>
</feature>
<dbReference type="Gene3D" id="1.20.1640.10">
    <property type="entry name" value="Multidrug efflux transporter AcrB transmembrane domain"/>
    <property type="match status" value="2"/>
</dbReference>
<evidence type="ECO:0000313" key="10">
    <source>
        <dbReference type="Proteomes" id="UP001519332"/>
    </source>
</evidence>
<reference evidence="9 10" key="1">
    <citation type="submission" date="2021-03" db="EMBL/GenBank/DDBJ databases">
        <title>Sequencing the genomes of 1000 actinobacteria strains.</title>
        <authorList>
            <person name="Klenk H.-P."/>
        </authorList>
    </citation>
    <scope>NUCLEOTIDE SEQUENCE [LARGE SCALE GENOMIC DNA]</scope>
    <source>
        <strain evidence="9 10">DSM 46670</strain>
    </source>
</reference>